<organism evidence="1 2">
    <name type="scientific">Arachis hypogaea</name>
    <name type="common">Peanut</name>
    <dbReference type="NCBI Taxonomy" id="3818"/>
    <lineage>
        <taxon>Eukaryota</taxon>
        <taxon>Viridiplantae</taxon>
        <taxon>Streptophyta</taxon>
        <taxon>Embryophyta</taxon>
        <taxon>Tracheophyta</taxon>
        <taxon>Spermatophyta</taxon>
        <taxon>Magnoliopsida</taxon>
        <taxon>eudicotyledons</taxon>
        <taxon>Gunneridae</taxon>
        <taxon>Pentapetalae</taxon>
        <taxon>rosids</taxon>
        <taxon>fabids</taxon>
        <taxon>Fabales</taxon>
        <taxon>Fabaceae</taxon>
        <taxon>Papilionoideae</taxon>
        <taxon>50 kb inversion clade</taxon>
        <taxon>dalbergioids sensu lato</taxon>
        <taxon>Dalbergieae</taxon>
        <taxon>Pterocarpus clade</taxon>
        <taxon>Arachis</taxon>
    </lineage>
</organism>
<protein>
    <submittedName>
        <fullName evidence="1">Uncharacterized protein</fullName>
    </submittedName>
</protein>
<dbReference type="Proteomes" id="UP000289738">
    <property type="component" value="Chromosome A05"/>
</dbReference>
<comment type="caution">
    <text evidence="1">The sequence shown here is derived from an EMBL/GenBank/DDBJ whole genome shotgun (WGS) entry which is preliminary data.</text>
</comment>
<dbReference type="EMBL" id="SDMP01000005">
    <property type="protein sequence ID" value="RYR59254.1"/>
    <property type="molecule type" value="Genomic_DNA"/>
</dbReference>
<proteinExistence type="predicted"/>
<evidence type="ECO:0000313" key="2">
    <source>
        <dbReference type="Proteomes" id="UP000289738"/>
    </source>
</evidence>
<gene>
    <name evidence="1" type="ORF">Ahy_A05g025100</name>
</gene>
<keyword evidence="2" id="KW-1185">Reference proteome</keyword>
<reference evidence="1 2" key="1">
    <citation type="submission" date="2019-01" db="EMBL/GenBank/DDBJ databases">
        <title>Sequencing of cultivated peanut Arachis hypogaea provides insights into genome evolution and oil improvement.</title>
        <authorList>
            <person name="Chen X."/>
        </authorList>
    </citation>
    <scope>NUCLEOTIDE SEQUENCE [LARGE SCALE GENOMIC DNA]</scope>
    <source>
        <strain evidence="2">cv. Fuhuasheng</strain>
        <tissue evidence="1">Leaves</tissue>
    </source>
</reference>
<dbReference type="AlphaFoldDB" id="A0A445D8B1"/>
<sequence length="105" mass="11491">MRLFRITLDSAIKGVRTHLIRTTSPFSYPTKSQRKRPRFAPTKTRAEYLADGGRSGKTISFGWSCSYSRGSSMTSGFVSGSNYAVHLMRSPSDASRACGGSRACD</sequence>
<name>A0A445D8B1_ARAHY</name>
<accession>A0A445D8B1</accession>
<evidence type="ECO:0000313" key="1">
    <source>
        <dbReference type="EMBL" id="RYR59254.1"/>
    </source>
</evidence>